<dbReference type="InterPro" id="IPR001647">
    <property type="entry name" value="HTH_TetR"/>
</dbReference>
<dbReference type="PANTHER" id="PTHR30055:SF226">
    <property type="entry name" value="HTH-TYPE TRANSCRIPTIONAL REGULATOR PKSA"/>
    <property type="match status" value="1"/>
</dbReference>
<accession>Q2G7T3</accession>
<keyword evidence="1 2" id="KW-0238">DNA-binding</keyword>
<dbReference type="PROSITE" id="PS50977">
    <property type="entry name" value="HTH_TETR_2"/>
    <property type="match status" value="1"/>
</dbReference>
<dbReference type="Gene3D" id="1.10.357.10">
    <property type="entry name" value="Tetracycline Repressor, domain 2"/>
    <property type="match status" value="1"/>
</dbReference>
<dbReference type="PANTHER" id="PTHR30055">
    <property type="entry name" value="HTH-TYPE TRANSCRIPTIONAL REGULATOR RUTR"/>
    <property type="match status" value="1"/>
</dbReference>
<organism evidence="4 5">
    <name type="scientific">Novosphingobium aromaticivorans (strain ATCC 700278 / DSM 12444 / CCUG 56034 / CIP 105152 / NBRC 16084 / F199)</name>
    <dbReference type="NCBI Taxonomy" id="279238"/>
    <lineage>
        <taxon>Bacteria</taxon>
        <taxon>Pseudomonadati</taxon>
        <taxon>Pseudomonadota</taxon>
        <taxon>Alphaproteobacteria</taxon>
        <taxon>Sphingomonadales</taxon>
        <taxon>Sphingomonadaceae</taxon>
        <taxon>Novosphingobium</taxon>
    </lineage>
</organism>
<protein>
    <submittedName>
        <fullName evidence="4">Transcriptional regulator, TetR family</fullName>
    </submittedName>
</protein>
<dbReference type="STRING" id="279238.Saro_1650"/>
<dbReference type="KEGG" id="nar:Saro_1650"/>
<dbReference type="GO" id="GO:0000976">
    <property type="term" value="F:transcription cis-regulatory region binding"/>
    <property type="evidence" value="ECO:0007669"/>
    <property type="project" value="TreeGrafter"/>
</dbReference>
<dbReference type="HOGENOM" id="CLU_069356_0_2_5"/>
<evidence type="ECO:0000313" key="5">
    <source>
        <dbReference type="Proteomes" id="UP000009134"/>
    </source>
</evidence>
<proteinExistence type="predicted"/>
<dbReference type="InterPro" id="IPR050109">
    <property type="entry name" value="HTH-type_TetR-like_transc_reg"/>
</dbReference>
<dbReference type="InterPro" id="IPR049513">
    <property type="entry name" value="TetR_C_40"/>
</dbReference>
<evidence type="ECO:0000256" key="1">
    <source>
        <dbReference type="ARBA" id="ARBA00023125"/>
    </source>
</evidence>
<evidence type="ECO:0000259" key="3">
    <source>
        <dbReference type="PROSITE" id="PS50977"/>
    </source>
</evidence>
<dbReference type="GO" id="GO:0003700">
    <property type="term" value="F:DNA-binding transcription factor activity"/>
    <property type="evidence" value="ECO:0007669"/>
    <property type="project" value="TreeGrafter"/>
</dbReference>
<dbReference type="Pfam" id="PF00440">
    <property type="entry name" value="TetR_N"/>
    <property type="match status" value="1"/>
</dbReference>
<dbReference type="Pfam" id="PF21306">
    <property type="entry name" value="TetR_C_40"/>
    <property type="match status" value="1"/>
</dbReference>
<dbReference type="EMBL" id="CP000248">
    <property type="protein sequence ID" value="ABD26090.1"/>
    <property type="molecule type" value="Genomic_DNA"/>
</dbReference>
<dbReference type="InterPro" id="IPR009057">
    <property type="entry name" value="Homeodomain-like_sf"/>
</dbReference>
<sequence length="218" mass="23986">MNAPPLSRKRKVDVERRAEIGRERRARTRARILAVTFDIFGRENGLYCRVEEVCAAAGITRQTFYNHFTGMEDLREALTWEVSHDFLVAVTASIDAMPDAARRTAAAVRYYLERGRVDPRWAWSIVNLSANGVVFGAETFAQARRTIAEGIEAGLFTVSDDRIGRDIVMGATLSALFTQLREATPDDYPRQVAGAVLAALGCDASRCAAVAALALPHL</sequence>
<dbReference type="RefSeq" id="WP_011445300.1">
    <property type="nucleotide sequence ID" value="NC_007794.1"/>
</dbReference>
<feature type="DNA-binding region" description="H-T-H motif" evidence="2">
    <location>
        <begin position="49"/>
        <end position="68"/>
    </location>
</feature>
<feature type="domain" description="HTH tetR-type" evidence="3">
    <location>
        <begin position="26"/>
        <end position="86"/>
    </location>
</feature>
<dbReference type="AlphaFoldDB" id="Q2G7T3"/>
<evidence type="ECO:0000313" key="4">
    <source>
        <dbReference type="EMBL" id="ABD26090.1"/>
    </source>
</evidence>
<evidence type="ECO:0000256" key="2">
    <source>
        <dbReference type="PROSITE-ProRule" id="PRU00335"/>
    </source>
</evidence>
<name>Q2G7T3_NOVAD</name>
<dbReference type="eggNOG" id="COG1309">
    <property type="taxonomic scope" value="Bacteria"/>
</dbReference>
<dbReference type="Proteomes" id="UP000009134">
    <property type="component" value="Chromosome"/>
</dbReference>
<keyword evidence="5" id="KW-1185">Reference proteome</keyword>
<gene>
    <name evidence="4" type="ordered locus">Saro_1650</name>
</gene>
<dbReference type="SUPFAM" id="SSF46689">
    <property type="entry name" value="Homeodomain-like"/>
    <property type="match status" value="1"/>
</dbReference>
<reference evidence="5" key="1">
    <citation type="submission" date="2006-01" db="EMBL/GenBank/DDBJ databases">
        <title>Complete sequence of Novosphingobium aromaticivorans DSM 12444.</title>
        <authorList>
            <consortium name="US DOE Joint Genome Institute"/>
            <person name="Copeland A."/>
            <person name="Lucas S."/>
            <person name="Lapidus A."/>
            <person name="Barry K."/>
            <person name="Detter J.C."/>
            <person name="Glavina T."/>
            <person name="Hammon N."/>
            <person name="Israni S."/>
            <person name="Pitluck S."/>
            <person name="Chain P."/>
            <person name="Malfatti S."/>
            <person name="Shin M."/>
            <person name="Vergez L."/>
            <person name="Schmutz J."/>
            <person name="Larimer F."/>
            <person name="Land M."/>
            <person name="Kyrpides N."/>
            <person name="Ivanova N."/>
            <person name="Fredrickson J."/>
            <person name="Balkwill D."/>
            <person name="Romine M.F."/>
            <person name="Richardson P."/>
        </authorList>
    </citation>
    <scope>NUCLEOTIDE SEQUENCE [LARGE SCALE GENOMIC DNA]</scope>
    <source>
        <strain evidence="5">ATCC 700278 / DSM 12444 / CCUG 56034 / CIP 105152 / NBRC 16084 / F199</strain>
    </source>
</reference>